<dbReference type="InterPro" id="IPR036291">
    <property type="entry name" value="NAD(P)-bd_dom_sf"/>
</dbReference>
<dbReference type="SUPFAM" id="SSF51735">
    <property type="entry name" value="NAD(P)-binding Rossmann-fold domains"/>
    <property type="match status" value="1"/>
</dbReference>
<evidence type="ECO:0000313" key="3">
    <source>
        <dbReference type="Proteomes" id="UP000246569"/>
    </source>
</evidence>
<protein>
    <recommendedName>
        <fullName evidence="1">CoA-binding domain-containing protein</fullName>
    </recommendedName>
</protein>
<name>A0A317N049_9GAMM</name>
<gene>
    <name evidence="2" type="ORF">C7443_102552</name>
</gene>
<keyword evidence="3" id="KW-1185">Reference proteome</keyword>
<dbReference type="SMART" id="SM00881">
    <property type="entry name" value="CoA_binding"/>
    <property type="match status" value="1"/>
</dbReference>
<dbReference type="PANTHER" id="PTHR33303">
    <property type="entry name" value="CYTOPLASMIC PROTEIN-RELATED"/>
    <property type="match status" value="1"/>
</dbReference>
<dbReference type="EMBL" id="QGTJ01000002">
    <property type="protein sequence ID" value="PWV64898.1"/>
    <property type="molecule type" value="Genomic_DNA"/>
</dbReference>
<dbReference type="OrthoDB" id="9807426at2"/>
<reference evidence="2 3" key="1">
    <citation type="submission" date="2018-05" db="EMBL/GenBank/DDBJ databases">
        <title>Genomic Encyclopedia of Type Strains, Phase IV (KMG-IV): sequencing the most valuable type-strain genomes for metagenomic binning, comparative biology and taxonomic classification.</title>
        <authorList>
            <person name="Goeker M."/>
        </authorList>
    </citation>
    <scope>NUCLEOTIDE SEQUENCE [LARGE SCALE GENOMIC DNA]</scope>
    <source>
        <strain evidence="2 3">DSM 23606</strain>
    </source>
</reference>
<organism evidence="2 3">
    <name type="scientific">Plasticicumulans acidivorans</name>
    <dbReference type="NCBI Taxonomy" id="886464"/>
    <lineage>
        <taxon>Bacteria</taxon>
        <taxon>Pseudomonadati</taxon>
        <taxon>Pseudomonadota</taxon>
        <taxon>Gammaproteobacteria</taxon>
        <taxon>Candidatus Competibacteraceae</taxon>
        <taxon>Plasticicumulans</taxon>
    </lineage>
</organism>
<dbReference type="AlphaFoldDB" id="A0A317N049"/>
<dbReference type="Proteomes" id="UP000246569">
    <property type="component" value="Unassembled WGS sequence"/>
</dbReference>
<proteinExistence type="predicted"/>
<evidence type="ECO:0000313" key="2">
    <source>
        <dbReference type="EMBL" id="PWV64898.1"/>
    </source>
</evidence>
<dbReference type="Pfam" id="PF13380">
    <property type="entry name" value="CoA_binding_2"/>
    <property type="match status" value="1"/>
</dbReference>
<dbReference type="Gene3D" id="3.40.50.720">
    <property type="entry name" value="NAD(P)-binding Rossmann-like Domain"/>
    <property type="match status" value="1"/>
</dbReference>
<sequence length="140" mass="15053">MDTPVFVNPPAAAIAECLRRVRTIAVVGLSAHPGRPSHDVAAALQRMGYRILPVNPAISAALGETAYADLAALPLVPDLVEVFRAPEHVAAIVDDCIRLRLPALWLQDGVIDAVAAARARAAGIFTVMDRCVWRDRVRLD</sequence>
<dbReference type="PANTHER" id="PTHR33303:SF2">
    <property type="entry name" value="COA-BINDING DOMAIN-CONTAINING PROTEIN"/>
    <property type="match status" value="1"/>
</dbReference>
<evidence type="ECO:0000259" key="1">
    <source>
        <dbReference type="SMART" id="SM00881"/>
    </source>
</evidence>
<accession>A0A317N049</accession>
<dbReference type="RefSeq" id="WP_110017518.1">
    <property type="nucleotide sequence ID" value="NZ_QGTJ01000002.1"/>
</dbReference>
<dbReference type="InterPro" id="IPR003781">
    <property type="entry name" value="CoA-bd"/>
</dbReference>
<feature type="domain" description="CoA-binding" evidence="1">
    <location>
        <begin position="18"/>
        <end position="110"/>
    </location>
</feature>
<comment type="caution">
    <text evidence="2">The sequence shown here is derived from an EMBL/GenBank/DDBJ whole genome shotgun (WGS) entry which is preliminary data.</text>
</comment>